<dbReference type="InterPro" id="IPR040185">
    <property type="entry name" value="Far11/STRP"/>
</dbReference>
<name>A0A2N1JBR4_9BASI</name>
<gene>
    <name evidence="4" type="primary">FAR11</name>
    <name evidence="4" type="ORF">MVES_001866</name>
</gene>
<dbReference type="SMART" id="SM01293">
    <property type="entry name" value="DUF3402"/>
    <property type="match status" value="1"/>
</dbReference>
<dbReference type="PANTHER" id="PTHR13239">
    <property type="entry name" value="PROTEIN REQUIRED FOR HYPHAL ANASTOMOSIS HAM-2"/>
    <property type="match status" value="1"/>
</dbReference>
<dbReference type="GeneID" id="80901477"/>
<organism evidence="4 5">
    <name type="scientific">Malassezia vespertilionis</name>
    <dbReference type="NCBI Taxonomy" id="2020962"/>
    <lineage>
        <taxon>Eukaryota</taxon>
        <taxon>Fungi</taxon>
        <taxon>Dikarya</taxon>
        <taxon>Basidiomycota</taxon>
        <taxon>Ustilaginomycotina</taxon>
        <taxon>Malasseziomycetes</taxon>
        <taxon>Malasseziales</taxon>
        <taxon>Malasseziaceae</taxon>
        <taxon>Malassezia</taxon>
    </lineage>
</organism>
<protein>
    <submittedName>
        <fullName evidence="4">Far11p</fullName>
    </submittedName>
</protein>
<accession>A0A2N1JBR4</accession>
<evidence type="ECO:0000259" key="2">
    <source>
        <dbReference type="SMART" id="SM01292"/>
    </source>
</evidence>
<dbReference type="SMART" id="SM01292">
    <property type="entry name" value="N1221"/>
    <property type="match status" value="1"/>
</dbReference>
<dbReference type="InterPro" id="IPR021819">
    <property type="entry name" value="Far11/STRP_C"/>
</dbReference>
<dbReference type="GO" id="GO:0005829">
    <property type="term" value="C:cytosol"/>
    <property type="evidence" value="ECO:0007669"/>
    <property type="project" value="TreeGrafter"/>
</dbReference>
<evidence type="ECO:0000313" key="4">
    <source>
        <dbReference type="EMBL" id="PKI83962.1"/>
    </source>
</evidence>
<dbReference type="Proteomes" id="UP000232875">
    <property type="component" value="Unassembled WGS sequence"/>
</dbReference>
<dbReference type="InterPro" id="IPR012486">
    <property type="entry name" value="Far11/STRP_N"/>
</dbReference>
<dbReference type="PANTHER" id="PTHR13239:SF4">
    <property type="entry name" value="AT25231P"/>
    <property type="match status" value="1"/>
</dbReference>
<dbReference type="OrthoDB" id="18234at2759"/>
<reference evidence="4 5" key="1">
    <citation type="submission" date="2017-10" db="EMBL/GenBank/DDBJ databases">
        <title>A novel species of cold-tolerant Malassezia isolated from bats.</title>
        <authorList>
            <person name="Lorch J.M."/>
            <person name="Palmer J.M."/>
            <person name="Vanderwolf K.J."/>
            <person name="Schmidt K.Z."/>
            <person name="Verant M.L."/>
            <person name="Weller T.J."/>
            <person name="Blehert D.S."/>
        </authorList>
    </citation>
    <scope>NUCLEOTIDE SEQUENCE [LARGE SCALE GENOMIC DNA]</scope>
    <source>
        <strain evidence="4 5">NWHC:44797-103</strain>
    </source>
</reference>
<evidence type="ECO:0000256" key="1">
    <source>
        <dbReference type="SAM" id="MobiDB-lite"/>
    </source>
</evidence>
<dbReference type="EMBL" id="KZ454990">
    <property type="protein sequence ID" value="PKI83962.1"/>
    <property type="molecule type" value="Genomic_DNA"/>
</dbReference>
<dbReference type="AlphaFoldDB" id="A0A2N1JBR4"/>
<dbReference type="Pfam" id="PF07923">
    <property type="entry name" value="N1221"/>
    <property type="match status" value="1"/>
</dbReference>
<proteinExistence type="predicted"/>
<dbReference type="GO" id="GO:0007010">
    <property type="term" value="P:cytoskeleton organization"/>
    <property type="evidence" value="ECO:0007669"/>
    <property type="project" value="TreeGrafter"/>
</dbReference>
<feature type="region of interest" description="Disordered" evidence="1">
    <location>
        <begin position="1000"/>
        <end position="1037"/>
    </location>
</feature>
<feature type="region of interest" description="Disordered" evidence="1">
    <location>
        <begin position="906"/>
        <end position="939"/>
    </location>
</feature>
<sequence>MGPTEGDGGLGARADAQGAAHDVPADFEYTFDVEQDTDCVENELDEFYAYVEAPLFVENYERWMAWCTQKWAQLNVRTQDGQSAEPGAWAALAPRTRRQILQRLVSSLDLSDASSRLDASRALLYHLQGSYNAACSEAEQLQWIKENAGTVFDLGGVDDIYAALKRACWKFGWFSALPDYMPGQEEGKEPLLTPNVKTEYLEEINVEITICFALLYSILQVMHGNFDLSDALMALDPPLPVYMYTLVANLREKSIKGFPVKKMVLLLWKSLLATLGGAGDIARCKRLARERDGLGAMQKTEQRTPATPDDIRLFRQELSAKYPTLVLPHGMRRIVGAEQLAQATQPLPMAHEKPDKDMVLPEMHNTERTAFTLNTQMRTNKQKFQTDQRRPFVLPYSAQMHQGTTVPESIQEALGLFQEHLHIDTAVWQTCTVREEYLARLQGAEDVPGCAEAQKERGRAKATQALDTILAEMHLSSSPSSATAQRAQDTKRLQWVDTLYGAILPELQSAVIVLLKLILATTTSGGTNSAYTRAVAEGVPSEKAPDPTLEDMDIVRHREIFNKGISSVLLLTLRWFKASHALKYEYLAQVMLDSNVLLLILKIFGLQEVSQFVRWRSEVPEFGMFSFCRMVHVDNVPPASPHDILANATLRLGDVWSEYKDVDRITHGQSIAGPHPHETAYSWRNFATTFRLTQILHKVTKRKVHRILLLVQYKSSAILKRTLKIKHRRLHQYVLRLIKSQVPYCGRKWRQSNMRTITQIYLLCKPVLRDDWLGSGDVDAEIDSSLPAEQTLRTLIQFYNQAYFSVRTSIAGASGIAEEAESSALAADAAAKQSARTERTLGAGHDSASVIFERDAFPLRSHAGASSTPGRYISAIPLEGYLDAYEDVFSEMFGEIGDALDMLTQESPLSHGQDDGTDNAQGDGGSDGAMHGDENCNNWEHMSPREMQLLLSPSGERVHSRPSSRSNSMSHERRVNSNPAQGRPLLHWNMEDLVEDAIENSEATAARPATPLQPVPAAPRTPPQPGGIDEVEHLFGA</sequence>
<dbReference type="Pfam" id="PF11882">
    <property type="entry name" value="DUF3402"/>
    <property type="match status" value="1"/>
</dbReference>
<feature type="domain" description="Far11/STRP N-terminal" evidence="2">
    <location>
        <begin position="24"/>
        <end position="356"/>
    </location>
</feature>
<keyword evidence="5" id="KW-1185">Reference proteome</keyword>
<feature type="region of interest" description="Disordered" evidence="1">
    <location>
        <begin position="952"/>
        <end position="985"/>
    </location>
</feature>
<dbReference type="STRING" id="2020962.A0A2N1JBR4"/>
<feature type="compositionally biased region" description="Pro residues" evidence="1">
    <location>
        <begin position="1011"/>
        <end position="1025"/>
    </location>
</feature>
<dbReference type="RefSeq" id="XP_056062777.1">
    <property type="nucleotide sequence ID" value="XM_056206802.1"/>
</dbReference>
<evidence type="ECO:0000259" key="3">
    <source>
        <dbReference type="SMART" id="SM01293"/>
    </source>
</evidence>
<feature type="domain" description="Far11/STRP C-terminal" evidence="3">
    <location>
        <begin position="407"/>
        <end position="856"/>
    </location>
</feature>
<evidence type="ECO:0000313" key="5">
    <source>
        <dbReference type="Proteomes" id="UP000232875"/>
    </source>
</evidence>